<keyword evidence="1" id="KW-0863">Zinc-finger</keyword>
<dbReference type="InterPro" id="IPR021109">
    <property type="entry name" value="Peptidase_aspartic_dom_sf"/>
</dbReference>
<dbReference type="PANTHER" id="PTHR24559">
    <property type="entry name" value="TRANSPOSON TY3-I GAG-POL POLYPROTEIN"/>
    <property type="match status" value="1"/>
</dbReference>
<dbReference type="SUPFAM" id="SSF50630">
    <property type="entry name" value="Acid proteases"/>
    <property type="match status" value="1"/>
</dbReference>
<dbReference type="AlphaFoldDB" id="A0A9N7R6C7"/>
<dbReference type="Pfam" id="PF03732">
    <property type="entry name" value="Retrotrans_gag"/>
    <property type="match status" value="1"/>
</dbReference>
<dbReference type="InterPro" id="IPR043128">
    <property type="entry name" value="Rev_trsase/Diguanyl_cyclase"/>
</dbReference>
<evidence type="ECO:0008006" key="7">
    <source>
        <dbReference type="Google" id="ProtNLM"/>
    </source>
</evidence>
<dbReference type="Pfam" id="PF00098">
    <property type="entry name" value="zf-CCHC"/>
    <property type="match status" value="1"/>
</dbReference>
<dbReference type="Pfam" id="PF00078">
    <property type="entry name" value="RVT_1"/>
    <property type="match status" value="1"/>
</dbReference>
<dbReference type="PROSITE" id="PS50878">
    <property type="entry name" value="RT_POL"/>
    <property type="match status" value="1"/>
</dbReference>
<dbReference type="InterPro" id="IPR000477">
    <property type="entry name" value="RT_dom"/>
</dbReference>
<feature type="region of interest" description="Disordered" evidence="2">
    <location>
        <begin position="241"/>
        <end position="264"/>
    </location>
</feature>
<dbReference type="Gene3D" id="4.10.60.10">
    <property type="entry name" value="Zinc finger, CCHC-type"/>
    <property type="match status" value="1"/>
</dbReference>
<dbReference type="Gene3D" id="3.10.10.10">
    <property type="entry name" value="HIV Type 1 Reverse Transcriptase, subunit A, domain 1"/>
    <property type="match status" value="1"/>
</dbReference>
<protein>
    <recommendedName>
        <fullName evidence="7">Reverse transcriptase</fullName>
    </recommendedName>
</protein>
<dbReference type="CDD" id="cd00303">
    <property type="entry name" value="retropepsin_like"/>
    <property type="match status" value="1"/>
</dbReference>
<dbReference type="InterPro" id="IPR005162">
    <property type="entry name" value="Retrotrans_gag_dom"/>
</dbReference>
<dbReference type="PROSITE" id="PS50158">
    <property type="entry name" value="ZF_CCHC"/>
    <property type="match status" value="1"/>
</dbReference>
<evidence type="ECO:0000259" key="3">
    <source>
        <dbReference type="PROSITE" id="PS50158"/>
    </source>
</evidence>
<dbReference type="InterPro" id="IPR036875">
    <property type="entry name" value="Znf_CCHC_sf"/>
</dbReference>
<reference evidence="5" key="1">
    <citation type="submission" date="2019-12" db="EMBL/GenBank/DDBJ databases">
        <authorList>
            <person name="Scholes J."/>
        </authorList>
    </citation>
    <scope>NUCLEOTIDE SEQUENCE</scope>
</reference>
<dbReference type="Proteomes" id="UP001153555">
    <property type="component" value="Unassembled WGS sequence"/>
</dbReference>
<evidence type="ECO:0000313" key="5">
    <source>
        <dbReference type="EMBL" id="CAA0816887.1"/>
    </source>
</evidence>
<dbReference type="GO" id="GO:0003676">
    <property type="term" value="F:nucleic acid binding"/>
    <property type="evidence" value="ECO:0007669"/>
    <property type="project" value="InterPro"/>
</dbReference>
<proteinExistence type="predicted"/>
<dbReference type="OrthoDB" id="2743851at2759"/>
<dbReference type="SUPFAM" id="SSF56672">
    <property type="entry name" value="DNA/RNA polymerases"/>
    <property type="match status" value="1"/>
</dbReference>
<dbReference type="Pfam" id="PF08284">
    <property type="entry name" value="RVP_2"/>
    <property type="match status" value="1"/>
</dbReference>
<dbReference type="Gene3D" id="2.40.70.10">
    <property type="entry name" value="Acid Proteases"/>
    <property type="match status" value="1"/>
</dbReference>
<evidence type="ECO:0000259" key="4">
    <source>
        <dbReference type="PROSITE" id="PS50878"/>
    </source>
</evidence>
<feature type="domain" description="CCHC-type" evidence="3">
    <location>
        <begin position="230"/>
        <end position="245"/>
    </location>
</feature>
<dbReference type="PANTHER" id="PTHR24559:SF444">
    <property type="entry name" value="REVERSE TRANSCRIPTASE DOMAIN-CONTAINING PROTEIN"/>
    <property type="match status" value="1"/>
</dbReference>
<feature type="domain" description="Reverse transcriptase" evidence="4">
    <location>
        <begin position="505"/>
        <end position="684"/>
    </location>
</feature>
<dbReference type="SMART" id="SM00343">
    <property type="entry name" value="ZnF_C2HC"/>
    <property type="match status" value="1"/>
</dbReference>
<feature type="non-terminal residue" evidence="5">
    <location>
        <position position="701"/>
    </location>
</feature>
<dbReference type="InterPro" id="IPR053134">
    <property type="entry name" value="RNA-dir_DNA_polymerase"/>
</dbReference>
<dbReference type="GO" id="GO:0008270">
    <property type="term" value="F:zinc ion binding"/>
    <property type="evidence" value="ECO:0007669"/>
    <property type="project" value="UniProtKB-KW"/>
</dbReference>
<organism evidence="5 6">
    <name type="scientific">Striga hermonthica</name>
    <name type="common">Purple witchweed</name>
    <name type="synonym">Buchnera hermonthica</name>
    <dbReference type="NCBI Taxonomy" id="68872"/>
    <lineage>
        <taxon>Eukaryota</taxon>
        <taxon>Viridiplantae</taxon>
        <taxon>Streptophyta</taxon>
        <taxon>Embryophyta</taxon>
        <taxon>Tracheophyta</taxon>
        <taxon>Spermatophyta</taxon>
        <taxon>Magnoliopsida</taxon>
        <taxon>eudicotyledons</taxon>
        <taxon>Gunneridae</taxon>
        <taxon>Pentapetalae</taxon>
        <taxon>asterids</taxon>
        <taxon>lamiids</taxon>
        <taxon>Lamiales</taxon>
        <taxon>Orobanchaceae</taxon>
        <taxon>Buchnereae</taxon>
        <taxon>Striga</taxon>
    </lineage>
</organism>
<keyword evidence="1" id="KW-0479">Metal-binding</keyword>
<dbReference type="SUPFAM" id="SSF57756">
    <property type="entry name" value="Retrovirus zinc finger-like domains"/>
    <property type="match status" value="1"/>
</dbReference>
<feature type="region of interest" description="Disordered" evidence="2">
    <location>
        <begin position="158"/>
        <end position="184"/>
    </location>
</feature>
<gene>
    <name evidence="5" type="ORF">SHERM_01063</name>
</gene>
<evidence type="ECO:0000313" key="6">
    <source>
        <dbReference type="Proteomes" id="UP001153555"/>
    </source>
</evidence>
<dbReference type="Gene3D" id="3.30.70.270">
    <property type="match status" value="1"/>
</dbReference>
<dbReference type="EMBL" id="CACSLK010015080">
    <property type="protein sequence ID" value="CAA0816887.1"/>
    <property type="molecule type" value="Genomic_DNA"/>
</dbReference>
<feature type="compositionally biased region" description="Low complexity" evidence="2">
    <location>
        <begin position="246"/>
        <end position="264"/>
    </location>
</feature>
<keyword evidence="6" id="KW-1185">Reference proteome</keyword>
<name>A0A9N7R6C7_STRHE</name>
<dbReference type="InterPro" id="IPR043502">
    <property type="entry name" value="DNA/RNA_pol_sf"/>
</dbReference>
<sequence>DPRLVEEWIQGLESIFEITEYTDRHRILCAQLQMTGDARLWWNSYWSMRPGEKEHLTWIQFKEMLEEKYYPAHYRAEMERQFLALVQGNRSVGEYERELTRLGSFVSYLIDTEAKKARRFQEGLLPVIRHHVAGHCIQTYAEVVTKAQEVDASFRRGDGQVQVPPLPQVPVSSPVQPMPDQPAMNKLKNKRKFKGPQNNQRQPAPANRLPVCGTCGCAHRGECLAGQNVCYNCRKPGHMTKECPDRQQPQPQAQPQQQRRAGQQAQVYVVDQAQAEENPGTMSGMIILNDIPIFALFDTGASHSFVSKRCIEAIGVQLLDTVDPLEVSLASGQKIVTSSKAENLRLNIRGRILEVGAYVIEMRDFDLILRIDWLTRYRADICCHDREVILYLSEEDQISFYGSKRRTLPRVISMAKARKIIRREDCQGYLVSIVDENLRAQTPYDVPIVREFVDVFPDQLPGRPPNRQVEFTIDLVPGAAPVSKAPYRMAPKELQELKTQIQEFLKLGFIRPSVSPWGAPVLFVKKKDSSMRMCIDYWDLNRLTIKNKYPLPRIDDLFDQLRGACVFSKIDLRSGYHKLKIKESDIAKTTFQTRYGHYEFVVMPFGVSNAPAVFMDLMNRVFHKYLDQFVIVFIDDILVYSKSQEEHEQHLRVVLTTLRKEKLYAKFSKCEFWLKKVAFLGHIITERGVKVDPTKIAAIQN</sequence>
<evidence type="ECO:0000256" key="2">
    <source>
        <dbReference type="SAM" id="MobiDB-lite"/>
    </source>
</evidence>
<feature type="non-terminal residue" evidence="5">
    <location>
        <position position="1"/>
    </location>
</feature>
<keyword evidence="1" id="KW-0862">Zinc</keyword>
<dbReference type="CDD" id="cd01647">
    <property type="entry name" value="RT_LTR"/>
    <property type="match status" value="1"/>
</dbReference>
<comment type="caution">
    <text evidence="5">The sequence shown here is derived from an EMBL/GenBank/DDBJ whole genome shotgun (WGS) entry which is preliminary data.</text>
</comment>
<accession>A0A9N7R6C7</accession>
<evidence type="ECO:0000256" key="1">
    <source>
        <dbReference type="PROSITE-ProRule" id="PRU00047"/>
    </source>
</evidence>
<dbReference type="InterPro" id="IPR001878">
    <property type="entry name" value="Znf_CCHC"/>
</dbReference>